<evidence type="ECO:0000313" key="1">
    <source>
        <dbReference type="EMBL" id="WXC77214.1"/>
    </source>
</evidence>
<accession>A0ABZ2NRS0</accession>
<evidence type="ECO:0000313" key="2">
    <source>
        <dbReference type="Proteomes" id="UP001432046"/>
    </source>
</evidence>
<proteinExistence type="predicted"/>
<gene>
    <name evidence="1" type="ORF">WDK88_27615</name>
</gene>
<name>A0ABZ2NRS0_9BRAD</name>
<reference evidence="1" key="1">
    <citation type="journal article" date="2021" name="Int. J. Syst. Evol. Microbiol.">
        <title>Bradyrhizobium septentrionale sp. nov. (sv. septentrionale) and Bradyrhizobium quebecense sp. nov. (sv. septentrionale) associated with legumes native to Canada possess rearranged symbiosis genes and numerous insertion sequences.</title>
        <authorList>
            <person name="Bromfield E.S.P."/>
            <person name="Cloutier S."/>
        </authorList>
    </citation>
    <scope>NUCLEOTIDE SEQUENCE</scope>
    <source>
        <strain evidence="1">5S5</strain>
    </source>
</reference>
<dbReference type="Gene3D" id="1.20.1590.10">
    <property type="entry name" value="YP_001051499.1 domain like"/>
    <property type="match status" value="1"/>
</dbReference>
<sequence>MLKLMSEETTAHLLSFRRERRSLFLVLLYERMIPELCSFCLTEGRDFSVFQKARKEFWQWLMGDDSSISWGQFREDVLSATPDSEDFGTLAASFALNAALVAADIAGFIEDGHDSRIVEAIGYARDSLDANATNEMGATVFNRAVEDYVKAHPLVQKEARTEEEDVAFLSTMQEPPWPENIVSMVRQRAETQRGLLN</sequence>
<organism evidence="1 2">
    <name type="scientific">Bradyrhizobium septentrionale</name>
    <dbReference type="NCBI Taxonomy" id="1404411"/>
    <lineage>
        <taxon>Bacteria</taxon>
        <taxon>Pseudomonadati</taxon>
        <taxon>Pseudomonadota</taxon>
        <taxon>Alphaproteobacteria</taxon>
        <taxon>Hyphomicrobiales</taxon>
        <taxon>Nitrobacteraceae</taxon>
        <taxon>Bradyrhizobium</taxon>
    </lineage>
</organism>
<dbReference type="Pfam" id="PF04222">
    <property type="entry name" value="DUF416"/>
    <property type="match status" value="1"/>
</dbReference>
<dbReference type="Proteomes" id="UP001432046">
    <property type="component" value="Chromosome"/>
</dbReference>
<reference evidence="1" key="2">
    <citation type="submission" date="2024-03" db="EMBL/GenBank/DDBJ databases">
        <authorList>
            <person name="Bromfield E.S.P."/>
            <person name="Cloutier S."/>
        </authorList>
    </citation>
    <scope>NUCLEOTIDE SEQUENCE</scope>
    <source>
        <strain evidence="1">5S5</strain>
    </source>
</reference>
<dbReference type="InterPro" id="IPR007338">
    <property type="entry name" value="DUF416"/>
</dbReference>
<dbReference type="RefSeq" id="WP_338824385.1">
    <property type="nucleotide sequence ID" value="NZ_CP147708.1"/>
</dbReference>
<protein>
    <submittedName>
        <fullName evidence="1">DUF416 family protein</fullName>
    </submittedName>
</protein>
<dbReference type="EMBL" id="CP147711">
    <property type="protein sequence ID" value="WXC77214.1"/>
    <property type="molecule type" value="Genomic_DNA"/>
</dbReference>
<keyword evidence="2" id="KW-1185">Reference proteome</keyword>
<dbReference type="InterPro" id="IPR023381">
    <property type="entry name" value="YP001051499.1-like_dom_sf"/>
</dbReference>